<name>A0ABT7FFR6_9RHOB</name>
<organism evidence="1 2">
    <name type="scientific">Sedimentitalea xiamensis</name>
    <dbReference type="NCBI Taxonomy" id="3050037"/>
    <lineage>
        <taxon>Bacteria</taxon>
        <taxon>Pseudomonadati</taxon>
        <taxon>Pseudomonadota</taxon>
        <taxon>Alphaproteobacteria</taxon>
        <taxon>Rhodobacterales</taxon>
        <taxon>Paracoccaceae</taxon>
        <taxon>Sedimentitalea</taxon>
    </lineage>
</organism>
<keyword evidence="2" id="KW-1185">Reference proteome</keyword>
<evidence type="ECO:0000313" key="1">
    <source>
        <dbReference type="EMBL" id="MDK3073918.1"/>
    </source>
</evidence>
<reference evidence="1 2" key="1">
    <citation type="submission" date="2023-05" db="EMBL/GenBank/DDBJ databases">
        <title>Sedimentitalea sp. nov. JM2-8.</title>
        <authorList>
            <person name="Huang J."/>
        </authorList>
    </citation>
    <scope>NUCLEOTIDE SEQUENCE [LARGE SCALE GENOMIC DNA]</scope>
    <source>
        <strain evidence="1 2">JM2-8</strain>
    </source>
</reference>
<proteinExistence type="predicted"/>
<dbReference type="RefSeq" id="WP_284485855.1">
    <property type="nucleotide sequence ID" value="NZ_JASNJE010000014.1"/>
</dbReference>
<evidence type="ECO:0000313" key="2">
    <source>
        <dbReference type="Proteomes" id="UP001227126"/>
    </source>
</evidence>
<gene>
    <name evidence="1" type="ORF">QO034_12420</name>
</gene>
<sequence length="88" mass="9807">MSRGYTPLLLQMFRAQIESGALFGQRCRTCHDTARSFVRLNLVLRDNVLTGRYSGRAVAPFLPGHARLTDAEAAEMTQALTAIWLGLR</sequence>
<dbReference type="Proteomes" id="UP001227126">
    <property type="component" value="Unassembled WGS sequence"/>
</dbReference>
<protein>
    <recommendedName>
        <fullName evidence="3">Cytochrome c domain-containing protein</fullName>
    </recommendedName>
</protein>
<evidence type="ECO:0008006" key="3">
    <source>
        <dbReference type="Google" id="ProtNLM"/>
    </source>
</evidence>
<dbReference type="EMBL" id="JASNJE010000014">
    <property type="protein sequence ID" value="MDK3073918.1"/>
    <property type="molecule type" value="Genomic_DNA"/>
</dbReference>
<accession>A0ABT7FFR6</accession>
<comment type="caution">
    <text evidence="1">The sequence shown here is derived from an EMBL/GenBank/DDBJ whole genome shotgun (WGS) entry which is preliminary data.</text>
</comment>